<accession>A0ABX0AAZ1</accession>
<proteinExistence type="predicted"/>
<name>A0ABX0AAZ1_9GAMM</name>
<dbReference type="Gene3D" id="1.20.1050.10">
    <property type="match status" value="1"/>
</dbReference>
<sequence length="215" mass="24314">MSLTLHYHPLSSFCHKALIALYENEVPFTPHLVDLGDAAQRASFRRMWPIGKFPVLRDEGRGVTVAESTIIIEYLQHHYPGSQELVPTQADAALATRRLDRLFDLYVHLPMQKIVGDRLRPEEGHDPHGVEEARHTMRTALDLLESELEGPTWANGHGFSLADCAAAPALFYANKVMPLADHNPRLAAYLERLMRRPSYARALAEARPYFHLFPA</sequence>
<feature type="domain" description="GST N-terminal" evidence="1">
    <location>
        <begin position="1"/>
        <end position="83"/>
    </location>
</feature>
<dbReference type="Gene3D" id="3.40.30.10">
    <property type="entry name" value="Glutaredoxin"/>
    <property type="match status" value="1"/>
</dbReference>
<dbReference type="RefSeq" id="WP_162348001.1">
    <property type="nucleotide sequence ID" value="NZ_QOVG01000001.1"/>
</dbReference>
<evidence type="ECO:0000313" key="4">
    <source>
        <dbReference type="Proteomes" id="UP001429354"/>
    </source>
</evidence>
<comment type="caution">
    <text evidence="3">The sequence shown here is derived from an EMBL/GenBank/DDBJ whole genome shotgun (WGS) entry which is preliminary data.</text>
</comment>
<dbReference type="CDD" id="cd00570">
    <property type="entry name" value="GST_N_family"/>
    <property type="match status" value="1"/>
</dbReference>
<dbReference type="SUPFAM" id="SSF47616">
    <property type="entry name" value="GST C-terminal domain-like"/>
    <property type="match status" value="1"/>
</dbReference>
<dbReference type="SFLD" id="SFLDS00019">
    <property type="entry name" value="Glutathione_Transferase_(cytos"/>
    <property type="match status" value="1"/>
</dbReference>
<evidence type="ECO:0000259" key="1">
    <source>
        <dbReference type="PROSITE" id="PS50404"/>
    </source>
</evidence>
<dbReference type="SFLD" id="SFLDG00358">
    <property type="entry name" value="Main_(cytGST)"/>
    <property type="match status" value="1"/>
</dbReference>
<dbReference type="PROSITE" id="PS50404">
    <property type="entry name" value="GST_NTER"/>
    <property type="match status" value="1"/>
</dbReference>
<dbReference type="Proteomes" id="UP001429354">
    <property type="component" value="Unassembled WGS sequence"/>
</dbReference>
<evidence type="ECO:0000259" key="2">
    <source>
        <dbReference type="PROSITE" id="PS50405"/>
    </source>
</evidence>
<organism evidence="3 4">
    <name type="scientific">Pseudoxanthomonas gei</name>
    <dbReference type="NCBI Taxonomy" id="1383030"/>
    <lineage>
        <taxon>Bacteria</taxon>
        <taxon>Pseudomonadati</taxon>
        <taxon>Pseudomonadota</taxon>
        <taxon>Gammaproteobacteria</taxon>
        <taxon>Lysobacterales</taxon>
        <taxon>Lysobacteraceae</taxon>
        <taxon>Pseudoxanthomonas</taxon>
    </lineage>
</organism>
<dbReference type="InterPro" id="IPR040079">
    <property type="entry name" value="Glutathione_S-Trfase"/>
</dbReference>
<dbReference type="Pfam" id="PF13410">
    <property type="entry name" value="GST_C_2"/>
    <property type="match status" value="1"/>
</dbReference>
<dbReference type="InterPro" id="IPR004045">
    <property type="entry name" value="Glutathione_S-Trfase_N"/>
</dbReference>
<dbReference type="InterPro" id="IPR010987">
    <property type="entry name" value="Glutathione-S-Trfase_C-like"/>
</dbReference>
<dbReference type="EMBL" id="QOVG01000001">
    <property type="protein sequence ID" value="NDK37441.1"/>
    <property type="molecule type" value="Genomic_DNA"/>
</dbReference>
<gene>
    <name evidence="3" type="ORF">DT603_01085</name>
</gene>
<keyword evidence="4" id="KW-1185">Reference proteome</keyword>
<evidence type="ECO:0000313" key="3">
    <source>
        <dbReference type="EMBL" id="NDK37441.1"/>
    </source>
</evidence>
<dbReference type="InterPro" id="IPR036249">
    <property type="entry name" value="Thioredoxin-like_sf"/>
</dbReference>
<reference evidence="3 4" key="1">
    <citation type="submission" date="2018-07" db="EMBL/GenBank/DDBJ databases">
        <title>Whole genome Sequencing of Pseudoxanthomonas gei KCTC 32298 (T).</title>
        <authorList>
            <person name="Kumar S."/>
            <person name="Bansal K."/>
            <person name="Kaur A."/>
            <person name="Patil P."/>
            <person name="Sharma S."/>
            <person name="Patil P.B."/>
        </authorList>
    </citation>
    <scope>NUCLEOTIDE SEQUENCE [LARGE SCALE GENOMIC DNA]</scope>
    <source>
        <strain evidence="3 4">KCTC 32298</strain>
    </source>
</reference>
<feature type="domain" description="GST C-terminal" evidence="2">
    <location>
        <begin position="88"/>
        <end position="212"/>
    </location>
</feature>
<dbReference type="SUPFAM" id="SSF52833">
    <property type="entry name" value="Thioredoxin-like"/>
    <property type="match status" value="1"/>
</dbReference>
<dbReference type="PANTHER" id="PTHR44051:SF8">
    <property type="entry name" value="GLUTATHIONE S-TRANSFERASE GSTA"/>
    <property type="match status" value="1"/>
</dbReference>
<dbReference type="InterPro" id="IPR036282">
    <property type="entry name" value="Glutathione-S-Trfase_C_sf"/>
</dbReference>
<dbReference type="PROSITE" id="PS50405">
    <property type="entry name" value="GST_CTER"/>
    <property type="match status" value="1"/>
</dbReference>
<protein>
    <submittedName>
        <fullName evidence="3">Glutathione S-transferase family protein</fullName>
    </submittedName>
</protein>
<dbReference type="Pfam" id="PF13417">
    <property type="entry name" value="GST_N_3"/>
    <property type="match status" value="1"/>
</dbReference>
<dbReference type="PROSITE" id="PS51354">
    <property type="entry name" value="GLUTAREDOXIN_2"/>
    <property type="match status" value="1"/>
</dbReference>
<dbReference type="CDD" id="cd00299">
    <property type="entry name" value="GST_C_family"/>
    <property type="match status" value="1"/>
</dbReference>
<dbReference type="PANTHER" id="PTHR44051">
    <property type="entry name" value="GLUTATHIONE S-TRANSFERASE-RELATED"/>
    <property type="match status" value="1"/>
</dbReference>